<keyword evidence="4" id="KW-1185">Reference proteome</keyword>
<dbReference type="SMART" id="SM00220">
    <property type="entry name" value="S_TKc"/>
    <property type="match status" value="1"/>
</dbReference>
<evidence type="ECO:0000313" key="3">
    <source>
        <dbReference type="EMBL" id="GMG15311.1"/>
    </source>
</evidence>
<dbReference type="PANTHER" id="PTHR44329:SF214">
    <property type="entry name" value="PROTEIN KINASE DOMAIN-CONTAINING PROTEIN"/>
    <property type="match status" value="1"/>
</dbReference>
<keyword evidence="1" id="KW-0472">Membrane</keyword>
<organism evidence="3 4">
    <name type="scientific">Phytophthora fragariaefolia</name>
    <dbReference type="NCBI Taxonomy" id="1490495"/>
    <lineage>
        <taxon>Eukaryota</taxon>
        <taxon>Sar</taxon>
        <taxon>Stramenopiles</taxon>
        <taxon>Oomycota</taxon>
        <taxon>Peronosporomycetes</taxon>
        <taxon>Peronosporales</taxon>
        <taxon>Peronosporaceae</taxon>
        <taxon>Phytophthora</taxon>
    </lineage>
</organism>
<dbReference type="AlphaFoldDB" id="A0A9W6YLL5"/>
<dbReference type="EMBL" id="BSXT01018879">
    <property type="protein sequence ID" value="GMG15311.1"/>
    <property type="molecule type" value="Genomic_DNA"/>
</dbReference>
<evidence type="ECO:0000313" key="4">
    <source>
        <dbReference type="Proteomes" id="UP001165121"/>
    </source>
</evidence>
<dbReference type="OrthoDB" id="127347at2759"/>
<dbReference type="SUPFAM" id="SSF56112">
    <property type="entry name" value="Protein kinase-like (PK-like)"/>
    <property type="match status" value="2"/>
</dbReference>
<dbReference type="Pfam" id="PF00069">
    <property type="entry name" value="Pkinase"/>
    <property type="match status" value="2"/>
</dbReference>
<sequence length="556" mass="60369">MQASLARHVAISIPLTSPMRAPLALLLLSGQFQCFVDATMYLIQAYYSGAACDGTPYLVNANVDPDCSRETCTATGVAVGTISTECTTDYLSALRRKFGSFPYILEVYSPERDCKTFGAASSFLASGNCEGSFNANESMGVHFLATFEANGSASVKYFSGSPCVQDQWIATERVNKKTLESHSCDAKGYTWYSSNDEGSGRGFGAAAIVGVSVAGLIILLLFARYAQKATIALHVCHALTYLHSLSPPVVHRDLKSRNIMLDRAMHAKLTDFGISRERLDRTMTAGVGTSLWMAPEVMLGEKYDDKEDMFSFGVVLSELDTHSLPYVYSKQRNRELGGPRLTEATLLQRITTGAERVEFSSSSPKPIVELGRSCVSLDPHERPSAAEALPVVGIWDSHSLVRRAWRFLSMIFSNLDAKIAQTLHAAPPPSTSRSTSKEAKLTDLGISKERLDQTMTAGVGTSLWMAPEVMLGEKYDVKADIFSFGVVLSELDVHTLPYTHAKQRSLDSDGRKMSEATLLQKVTAGEVQVEFSEASPTSLVESGVCGSGHCSTSNRC</sequence>
<gene>
    <name evidence="3" type="ORF">Pfra01_002939800</name>
</gene>
<dbReference type="Proteomes" id="UP001165121">
    <property type="component" value="Unassembled WGS sequence"/>
</dbReference>
<dbReference type="GO" id="GO:0004674">
    <property type="term" value="F:protein serine/threonine kinase activity"/>
    <property type="evidence" value="ECO:0007669"/>
    <property type="project" value="TreeGrafter"/>
</dbReference>
<reference evidence="3" key="1">
    <citation type="submission" date="2023-04" db="EMBL/GenBank/DDBJ databases">
        <title>Phytophthora fragariaefolia NBRC 109709.</title>
        <authorList>
            <person name="Ichikawa N."/>
            <person name="Sato H."/>
            <person name="Tonouchi N."/>
        </authorList>
    </citation>
    <scope>NUCLEOTIDE SEQUENCE</scope>
    <source>
        <strain evidence="3">NBRC 109709</strain>
    </source>
</reference>
<feature type="transmembrane region" description="Helical" evidence="1">
    <location>
        <begin position="203"/>
        <end position="223"/>
    </location>
</feature>
<dbReference type="InterPro" id="IPR051681">
    <property type="entry name" value="Ser/Thr_Kinases-Pseudokinases"/>
</dbReference>
<accession>A0A9W6YLL5</accession>
<evidence type="ECO:0000259" key="2">
    <source>
        <dbReference type="PROSITE" id="PS50011"/>
    </source>
</evidence>
<evidence type="ECO:0000256" key="1">
    <source>
        <dbReference type="SAM" id="Phobius"/>
    </source>
</evidence>
<comment type="caution">
    <text evidence="3">The sequence shown here is derived from an EMBL/GenBank/DDBJ whole genome shotgun (WGS) entry which is preliminary data.</text>
</comment>
<protein>
    <submittedName>
        <fullName evidence="3">Unnamed protein product</fullName>
    </submittedName>
</protein>
<dbReference type="PROSITE" id="PS50011">
    <property type="entry name" value="PROTEIN_KINASE_DOM"/>
    <property type="match status" value="1"/>
</dbReference>
<proteinExistence type="predicted"/>
<keyword evidence="1" id="KW-0812">Transmembrane</keyword>
<name>A0A9W6YLL5_9STRA</name>
<dbReference type="InterPro" id="IPR008271">
    <property type="entry name" value="Ser/Thr_kinase_AS"/>
</dbReference>
<dbReference type="PROSITE" id="PS00108">
    <property type="entry name" value="PROTEIN_KINASE_ST"/>
    <property type="match status" value="1"/>
</dbReference>
<keyword evidence="1" id="KW-1133">Transmembrane helix</keyword>
<dbReference type="InterPro" id="IPR011009">
    <property type="entry name" value="Kinase-like_dom_sf"/>
</dbReference>
<dbReference type="GO" id="GO:0005524">
    <property type="term" value="F:ATP binding"/>
    <property type="evidence" value="ECO:0007669"/>
    <property type="project" value="InterPro"/>
</dbReference>
<dbReference type="InterPro" id="IPR000719">
    <property type="entry name" value="Prot_kinase_dom"/>
</dbReference>
<dbReference type="Gene3D" id="1.10.510.10">
    <property type="entry name" value="Transferase(Phosphotransferase) domain 1"/>
    <property type="match status" value="2"/>
</dbReference>
<dbReference type="PANTHER" id="PTHR44329">
    <property type="entry name" value="SERINE/THREONINE-PROTEIN KINASE TNNI3K-RELATED"/>
    <property type="match status" value="1"/>
</dbReference>
<feature type="domain" description="Protein kinase" evidence="2">
    <location>
        <begin position="21"/>
        <end position="401"/>
    </location>
</feature>